<keyword evidence="2" id="KW-1185">Reference proteome</keyword>
<dbReference type="Gene3D" id="1.20.120.450">
    <property type="entry name" value="dinb family like domain"/>
    <property type="match status" value="1"/>
</dbReference>
<proteinExistence type="predicted"/>
<dbReference type="InterPro" id="IPR034660">
    <property type="entry name" value="DinB/YfiT-like"/>
</dbReference>
<evidence type="ECO:0000313" key="1">
    <source>
        <dbReference type="EMBL" id="QAB17238.1"/>
    </source>
</evidence>
<gene>
    <name evidence="1" type="ORF">Leucomu_04225</name>
</gene>
<dbReference type="InterPro" id="IPR007061">
    <property type="entry name" value="MST-like"/>
</dbReference>
<dbReference type="Pfam" id="PF04978">
    <property type="entry name" value="MST"/>
    <property type="match status" value="1"/>
</dbReference>
<organism evidence="1 2">
    <name type="scientific">Leucobacter muris</name>
    <dbReference type="NCBI Taxonomy" id="1935379"/>
    <lineage>
        <taxon>Bacteria</taxon>
        <taxon>Bacillati</taxon>
        <taxon>Actinomycetota</taxon>
        <taxon>Actinomycetes</taxon>
        <taxon>Micrococcales</taxon>
        <taxon>Microbacteriaceae</taxon>
        <taxon>Leucobacter</taxon>
    </lineage>
</organism>
<sequence>MHSTDTSPAPLHGERADLLASLAHARFFLRHTSRGLTTEQAALQPTASTLSIGGLIKHVSAVEQGWARFIHGGAEAMTQGQKPFSEWTVEDFAEREREFQLQPGETLEGVLAAYEEVASEVDGLVRSEPSLDTAYELPKAPWNTDVAWSIRRALLHIVAETAQHAGHADIIRESIDGAQSMA</sequence>
<dbReference type="Proteomes" id="UP000285768">
    <property type="component" value="Chromosome"/>
</dbReference>
<accession>A0ABX5QDY8</accession>
<dbReference type="SUPFAM" id="SSF109854">
    <property type="entry name" value="DinB/YfiT-like putative metalloenzymes"/>
    <property type="match status" value="1"/>
</dbReference>
<protein>
    <submittedName>
        <fullName evidence="1">DinB family protein</fullName>
    </submittedName>
</protein>
<dbReference type="EMBL" id="CP035037">
    <property type="protein sequence ID" value="QAB17238.1"/>
    <property type="molecule type" value="Genomic_DNA"/>
</dbReference>
<name>A0ABX5QDY8_9MICO</name>
<dbReference type="RefSeq" id="WP_128386446.1">
    <property type="nucleotide sequence ID" value="NZ_CP035037.1"/>
</dbReference>
<reference evidence="1 2" key="1">
    <citation type="submission" date="2019-01" db="EMBL/GenBank/DDBJ databases">
        <title>Leucobacter muris sp. nov. isolated from the nose of a laboratory mouse.</title>
        <authorList>
            <person name="Benga L."/>
            <person name="Sproeer C."/>
            <person name="Schumann P."/>
            <person name="Verbarg S."/>
            <person name="Bunk B."/>
            <person name="Engelhardt E."/>
            <person name="Benten P.M."/>
            <person name="Sager M."/>
        </authorList>
    </citation>
    <scope>NUCLEOTIDE SEQUENCE [LARGE SCALE GENOMIC DNA]</scope>
    <source>
        <strain evidence="1 2">DSM 101948</strain>
    </source>
</reference>
<evidence type="ECO:0000313" key="2">
    <source>
        <dbReference type="Proteomes" id="UP000285768"/>
    </source>
</evidence>